<dbReference type="InterPro" id="IPR023577">
    <property type="entry name" value="CYTH_domain"/>
</dbReference>
<proteinExistence type="predicted"/>
<dbReference type="OrthoDB" id="271656at2"/>
<dbReference type="Gene3D" id="2.40.320.10">
    <property type="entry name" value="Hypothetical Protein Pfu-838710-001"/>
    <property type="match status" value="1"/>
</dbReference>
<reference evidence="2 3" key="1">
    <citation type="journal article" date="2014" name="Int. J. Syst. Evol. Microbiol.">
        <title>Phaeodactylibacter xiamenensis gen. nov., sp. nov., a member of the family Saprospiraceae isolated from the marine alga Phaeodactylum tricornutum.</title>
        <authorList>
            <person name="Chen Z.Jr."/>
            <person name="Lei X."/>
            <person name="Lai Q."/>
            <person name="Li Y."/>
            <person name="Zhang B."/>
            <person name="Zhang J."/>
            <person name="Zhang H."/>
            <person name="Yang L."/>
            <person name="Zheng W."/>
            <person name="Tian Y."/>
            <person name="Yu Z."/>
            <person name="Xu H.Jr."/>
            <person name="Zheng T."/>
        </authorList>
    </citation>
    <scope>NUCLEOTIDE SEQUENCE [LARGE SCALE GENOMIC DNA]</scope>
    <source>
        <strain evidence="2 3">KD52</strain>
    </source>
</reference>
<keyword evidence="3" id="KW-1185">Reference proteome</keyword>
<organism evidence="2 3">
    <name type="scientific">Phaeodactylibacter xiamenensis</name>
    <dbReference type="NCBI Taxonomy" id="1524460"/>
    <lineage>
        <taxon>Bacteria</taxon>
        <taxon>Pseudomonadati</taxon>
        <taxon>Bacteroidota</taxon>
        <taxon>Saprospiria</taxon>
        <taxon>Saprospirales</taxon>
        <taxon>Haliscomenobacteraceae</taxon>
        <taxon>Phaeodactylibacter</taxon>
    </lineage>
</organism>
<dbReference type="PANTHER" id="PTHR21028">
    <property type="entry name" value="SI:CH211-156B7.4"/>
    <property type="match status" value="1"/>
</dbReference>
<sequence length="172" mass="19857">MQRINVEIKARSQNPAEIHALLAAQQAEFLGTDKQKDTYFKVDKGRLKLRQGNIENALIHYFRDNQAGPKRSDISMYKTEGGVELKEVLQNALPILAVVTKRRSIYFIENVKFHVDEVENLGSFVEIEAIDRDGDIGEEKLREQCQYYLDLFKIKSEDLIEVSYSDMMIAQQ</sequence>
<feature type="domain" description="CYTH" evidence="1">
    <location>
        <begin position="3"/>
        <end position="170"/>
    </location>
</feature>
<dbReference type="Pfam" id="PF01928">
    <property type="entry name" value="CYTH"/>
    <property type="match status" value="1"/>
</dbReference>
<dbReference type="PANTHER" id="PTHR21028:SF2">
    <property type="entry name" value="CYTH DOMAIN-CONTAINING PROTEIN"/>
    <property type="match status" value="1"/>
</dbReference>
<dbReference type="RefSeq" id="WP_044218895.1">
    <property type="nucleotide sequence ID" value="NZ_CAKZLC010000086.1"/>
</dbReference>
<gene>
    <name evidence="2" type="ORF">IX84_09025</name>
</gene>
<evidence type="ECO:0000313" key="3">
    <source>
        <dbReference type="Proteomes" id="UP000029736"/>
    </source>
</evidence>
<dbReference type="CDD" id="cd07890">
    <property type="entry name" value="CYTH-like_AC_IV-like"/>
    <property type="match status" value="1"/>
</dbReference>
<dbReference type="InterPro" id="IPR033469">
    <property type="entry name" value="CYTH-like_dom_sf"/>
</dbReference>
<evidence type="ECO:0000259" key="1">
    <source>
        <dbReference type="PROSITE" id="PS51707"/>
    </source>
</evidence>
<dbReference type="SUPFAM" id="SSF55154">
    <property type="entry name" value="CYTH-like phosphatases"/>
    <property type="match status" value="1"/>
</dbReference>
<name>A0A098S8A5_9BACT</name>
<dbReference type="PROSITE" id="PS51707">
    <property type="entry name" value="CYTH"/>
    <property type="match status" value="1"/>
</dbReference>
<dbReference type="InterPro" id="IPR008173">
    <property type="entry name" value="Adenylyl_cyclase_CyaB"/>
</dbReference>
<accession>A0A098S8A5</accession>
<evidence type="ECO:0000313" key="2">
    <source>
        <dbReference type="EMBL" id="KGE88336.1"/>
    </source>
</evidence>
<protein>
    <submittedName>
        <fullName evidence="2">Adenylate cyclase</fullName>
    </submittedName>
</protein>
<comment type="caution">
    <text evidence="2">The sequence shown here is derived from an EMBL/GenBank/DDBJ whole genome shotgun (WGS) entry which is preliminary data.</text>
</comment>
<dbReference type="Proteomes" id="UP000029736">
    <property type="component" value="Unassembled WGS sequence"/>
</dbReference>
<dbReference type="EMBL" id="JPOS01000019">
    <property type="protein sequence ID" value="KGE88336.1"/>
    <property type="molecule type" value="Genomic_DNA"/>
</dbReference>
<dbReference type="STRING" id="1524460.IX84_09025"/>
<dbReference type="AlphaFoldDB" id="A0A098S8A5"/>